<comment type="caution">
    <text evidence="2">The sequence shown here is derived from an EMBL/GenBank/DDBJ whole genome shotgun (WGS) entry which is preliminary data.</text>
</comment>
<protein>
    <submittedName>
        <fullName evidence="2">Uncharacterized protein</fullName>
    </submittedName>
</protein>
<reference evidence="2 3" key="1">
    <citation type="submission" date="2020-06" db="EMBL/GenBank/DDBJ databases">
        <title>WGS assembly of Ceratodon purpureus strain R40.</title>
        <authorList>
            <person name="Carey S.B."/>
            <person name="Jenkins J."/>
            <person name="Shu S."/>
            <person name="Lovell J.T."/>
            <person name="Sreedasyam A."/>
            <person name="Maumus F."/>
            <person name="Tiley G.P."/>
            <person name="Fernandez-Pozo N."/>
            <person name="Barry K."/>
            <person name="Chen C."/>
            <person name="Wang M."/>
            <person name="Lipzen A."/>
            <person name="Daum C."/>
            <person name="Saski C.A."/>
            <person name="Payton A.C."/>
            <person name="Mcbreen J.C."/>
            <person name="Conrad R.E."/>
            <person name="Kollar L.M."/>
            <person name="Olsson S."/>
            <person name="Huttunen S."/>
            <person name="Landis J.B."/>
            <person name="Wickett N.J."/>
            <person name="Johnson M.G."/>
            <person name="Rensing S.A."/>
            <person name="Grimwood J."/>
            <person name="Schmutz J."/>
            <person name="Mcdaniel S.F."/>
        </authorList>
    </citation>
    <scope>NUCLEOTIDE SEQUENCE [LARGE SCALE GENOMIC DNA]</scope>
    <source>
        <strain evidence="2 3">R40</strain>
    </source>
</reference>
<sequence>MDCTKILMKSLLSTSSALSTVQSVIIQDLPQLAWQVLHQTSQPIERELAVRSSHSEVTLSLTAAELAVTHNRQDTGHNSPSKIERPVSVGHRHSSAPHNSIGTHVHRETSAMASCPLSCLITTNPHFPRQLCYCFL</sequence>
<gene>
    <name evidence="2" type="ORF">KC19_6G066600</name>
</gene>
<keyword evidence="3" id="KW-1185">Reference proteome</keyword>
<dbReference type="EMBL" id="CM026427">
    <property type="protein sequence ID" value="KAG0569126.1"/>
    <property type="molecule type" value="Genomic_DNA"/>
</dbReference>
<dbReference type="Proteomes" id="UP000822688">
    <property type="component" value="Chromosome 6"/>
</dbReference>
<evidence type="ECO:0000256" key="1">
    <source>
        <dbReference type="SAM" id="MobiDB-lite"/>
    </source>
</evidence>
<name>A0A8T0HBA3_CERPU</name>
<organism evidence="2 3">
    <name type="scientific">Ceratodon purpureus</name>
    <name type="common">Fire moss</name>
    <name type="synonym">Dicranum purpureum</name>
    <dbReference type="NCBI Taxonomy" id="3225"/>
    <lineage>
        <taxon>Eukaryota</taxon>
        <taxon>Viridiplantae</taxon>
        <taxon>Streptophyta</taxon>
        <taxon>Embryophyta</taxon>
        <taxon>Bryophyta</taxon>
        <taxon>Bryophytina</taxon>
        <taxon>Bryopsida</taxon>
        <taxon>Dicranidae</taxon>
        <taxon>Pseudoditrichales</taxon>
        <taxon>Ditrichaceae</taxon>
        <taxon>Ceratodon</taxon>
    </lineage>
</organism>
<proteinExistence type="predicted"/>
<dbReference type="AlphaFoldDB" id="A0A8T0HBA3"/>
<accession>A0A8T0HBA3</accession>
<evidence type="ECO:0000313" key="2">
    <source>
        <dbReference type="EMBL" id="KAG0569126.1"/>
    </source>
</evidence>
<evidence type="ECO:0000313" key="3">
    <source>
        <dbReference type="Proteomes" id="UP000822688"/>
    </source>
</evidence>
<feature type="region of interest" description="Disordered" evidence="1">
    <location>
        <begin position="69"/>
        <end position="98"/>
    </location>
</feature>